<reference evidence="7 8" key="1">
    <citation type="submission" date="2024-01" db="EMBL/GenBank/DDBJ databases">
        <title>The genomes of 5 underutilized Papilionoideae crops provide insights into root nodulation and disease resistanc.</title>
        <authorList>
            <person name="Yuan L."/>
        </authorList>
    </citation>
    <scope>NUCLEOTIDE SEQUENCE [LARGE SCALE GENOMIC DNA]</scope>
    <source>
        <strain evidence="7">ZHUSHIDOU_FW_LH</strain>
        <tissue evidence="7">Leaf</tissue>
    </source>
</reference>
<dbReference type="SUPFAM" id="SSF48576">
    <property type="entry name" value="Terpenoid synthases"/>
    <property type="match status" value="1"/>
</dbReference>
<comment type="cofactor">
    <cofactor evidence="1">
        <name>Mg(2+)</name>
        <dbReference type="ChEBI" id="CHEBI:18420"/>
    </cofactor>
</comment>
<organism evidence="7 8">
    <name type="scientific">Crotalaria pallida</name>
    <name type="common">Smooth rattlebox</name>
    <name type="synonym">Crotalaria striata</name>
    <dbReference type="NCBI Taxonomy" id="3830"/>
    <lineage>
        <taxon>Eukaryota</taxon>
        <taxon>Viridiplantae</taxon>
        <taxon>Streptophyta</taxon>
        <taxon>Embryophyta</taxon>
        <taxon>Tracheophyta</taxon>
        <taxon>Spermatophyta</taxon>
        <taxon>Magnoliopsida</taxon>
        <taxon>eudicotyledons</taxon>
        <taxon>Gunneridae</taxon>
        <taxon>Pentapetalae</taxon>
        <taxon>rosids</taxon>
        <taxon>fabids</taxon>
        <taxon>Fabales</taxon>
        <taxon>Fabaceae</taxon>
        <taxon>Papilionoideae</taxon>
        <taxon>50 kb inversion clade</taxon>
        <taxon>genistoids sensu lato</taxon>
        <taxon>core genistoids</taxon>
        <taxon>Crotalarieae</taxon>
        <taxon>Crotalaria</taxon>
    </lineage>
</organism>
<dbReference type="InterPro" id="IPR050148">
    <property type="entry name" value="Terpene_synthase-like"/>
</dbReference>
<dbReference type="InterPro" id="IPR034741">
    <property type="entry name" value="Terpene_cyclase-like_1_C"/>
</dbReference>
<evidence type="ECO:0000256" key="2">
    <source>
        <dbReference type="ARBA" id="ARBA00022723"/>
    </source>
</evidence>
<evidence type="ECO:0000313" key="8">
    <source>
        <dbReference type="Proteomes" id="UP001372338"/>
    </source>
</evidence>
<dbReference type="InterPro" id="IPR036965">
    <property type="entry name" value="Terpene_synth_N_sf"/>
</dbReference>
<dbReference type="InterPro" id="IPR005630">
    <property type="entry name" value="Terpene_synthase_metal-bd"/>
</dbReference>
<dbReference type="SFLD" id="SFLDG01019">
    <property type="entry name" value="Terpene_Cyclase_Like_1_C_Termi"/>
    <property type="match status" value="1"/>
</dbReference>
<gene>
    <name evidence="7" type="ORF">RIF29_31178</name>
</gene>
<keyword evidence="3" id="KW-0460">Magnesium</keyword>
<dbReference type="Gene3D" id="1.10.600.10">
    <property type="entry name" value="Farnesyl Diphosphate Synthase"/>
    <property type="match status" value="1"/>
</dbReference>
<dbReference type="GO" id="GO:0016102">
    <property type="term" value="P:diterpenoid biosynthetic process"/>
    <property type="evidence" value="ECO:0007669"/>
    <property type="project" value="InterPro"/>
</dbReference>
<dbReference type="InterPro" id="IPR044814">
    <property type="entry name" value="Terpene_cyclase_plant_C1"/>
</dbReference>
<dbReference type="GO" id="GO:0000287">
    <property type="term" value="F:magnesium ion binding"/>
    <property type="evidence" value="ECO:0007669"/>
    <property type="project" value="InterPro"/>
</dbReference>
<proteinExistence type="predicted"/>
<evidence type="ECO:0000313" key="7">
    <source>
        <dbReference type="EMBL" id="KAK7257306.1"/>
    </source>
</evidence>
<evidence type="ECO:0000256" key="4">
    <source>
        <dbReference type="ARBA" id="ARBA00023239"/>
    </source>
</evidence>
<dbReference type="SFLD" id="SFLDS00005">
    <property type="entry name" value="Isoprenoid_Synthase_Type_I"/>
    <property type="match status" value="1"/>
</dbReference>
<sequence>MSIAASTLTYFNQDAKSDLHRQDADYHPSIWGDYFLQYASDSKELDMITSPQIETLKKEVSKMIVSANEKPLTKVDLIDSICRLGLQYHFESEIEQVLQQYHNKFVENGEITLEGNLHTLALLFRLFRQEGFRVSPNVFNKFKDVHGNFNESLHVDIEGMLNLYEASHLRVHGEDILDEALVFTSTHLESIATQLSPSLAEQVKYSLRQPLHKGLPRLEARRYISIYQQDPSHNETLLTLAKLDFNMLQKMHQKEFGNITKWWKELDVPKNLPFVRDRIAELCFWILGVYFEPQYSQARTIMMKVISILTIIDDTYDAYGTIDELELFTQAIQRWDISCLDDLPEYMKMCYRLLMKSYEETKEDMRKEGRAYSLHYVIIEFKKIAQAFMTEARWLKRKYIPTTEEYIKVSSVSCCYTLLATTSYIGMGDIATEDIFKWVTNEPKIMKASTVVCRLMDDIVSNEFEQKRDHVASFLECYMKQYGLSKEDAMNECRKRITNAWKDINEECLRPTKVPKPFMMRILNLTRFMDVIYKDEDNFTHAGGVMKEYIEALLVDLVPI</sequence>
<dbReference type="Pfam" id="PF03936">
    <property type="entry name" value="Terpene_synth_C"/>
    <property type="match status" value="1"/>
</dbReference>
<dbReference type="Proteomes" id="UP001372338">
    <property type="component" value="Unassembled WGS sequence"/>
</dbReference>
<feature type="domain" description="Terpene synthase N-terminal" evidence="5">
    <location>
        <begin position="30"/>
        <end position="207"/>
    </location>
</feature>
<name>A0AAN9I1P8_CROPI</name>
<dbReference type="PANTHER" id="PTHR31225:SF221">
    <property type="entry name" value="(-)-GERMACRENE D SYNTHASE"/>
    <property type="match status" value="1"/>
</dbReference>
<comment type="caution">
    <text evidence="7">The sequence shown here is derived from an EMBL/GenBank/DDBJ whole genome shotgun (WGS) entry which is preliminary data.</text>
</comment>
<accession>A0AAN9I1P8</accession>
<dbReference type="Pfam" id="PF01397">
    <property type="entry name" value="Terpene_synth"/>
    <property type="match status" value="1"/>
</dbReference>
<keyword evidence="2" id="KW-0479">Metal-binding</keyword>
<dbReference type="PANTHER" id="PTHR31225">
    <property type="entry name" value="OS04G0344100 PROTEIN-RELATED"/>
    <property type="match status" value="1"/>
</dbReference>
<dbReference type="InterPro" id="IPR001906">
    <property type="entry name" value="Terpene_synth_N"/>
</dbReference>
<dbReference type="GO" id="GO:0009611">
    <property type="term" value="P:response to wounding"/>
    <property type="evidence" value="ECO:0007669"/>
    <property type="project" value="UniProtKB-ARBA"/>
</dbReference>
<feature type="domain" description="Terpene synthase metal-binding" evidence="6">
    <location>
        <begin position="264"/>
        <end position="503"/>
    </location>
</feature>
<dbReference type="SUPFAM" id="SSF48239">
    <property type="entry name" value="Terpenoid cyclases/Protein prenyltransferases"/>
    <property type="match status" value="1"/>
</dbReference>
<dbReference type="FunFam" id="1.50.10.130:FF:000001">
    <property type="entry name" value="Isoprene synthase, chloroplastic"/>
    <property type="match status" value="1"/>
</dbReference>
<dbReference type="GO" id="GO:0080027">
    <property type="term" value="P:response to herbivore"/>
    <property type="evidence" value="ECO:0007669"/>
    <property type="project" value="UniProtKB-ARBA"/>
</dbReference>
<dbReference type="CDD" id="cd00684">
    <property type="entry name" value="Terpene_cyclase_plant_C1"/>
    <property type="match status" value="1"/>
</dbReference>
<dbReference type="Gene3D" id="1.50.10.130">
    <property type="entry name" value="Terpene synthase, N-terminal domain"/>
    <property type="match status" value="1"/>
</dbReference>
<evidence type="ECO:0008006" key="9">
    <source>
        <dbReference type="Google" id="ProtNLM"/>
    </source>
</evidence>
<protein>
    <recommendedName>
        <fullName evidence="9">Lyase</fullName>
    </recommendedName>
</protein>
<evidence type="ECO:0000259" key="6">
    <source>
        <dbReference type="Pfam" id="PF03936"/>
    </source>
</evidence>
<dbReference type="EMBL" id="JAYWIO010000006">
    <property type="protein sequence ID" value="KAK7257306.1"/>
    <property type="molecule type" value="Genomic_DNA"/>
</dbReference>
<dbReference type="InterPro" id="IPR008949">
    <property type="entry name" value="Isoprenoid_synthase_dom_sf"/>
</dbReference>
<dbReference type="FunFam" id="1.10.600.10:FF:000007">
    <property type="entry name" value="Isoprene synthase, chloroplastic"/>
    <property type="match status" value="1"/>
</dbReference>
<evidence type="ECO:0000256" key="1">
    <source>
        <dbReference type="ARBA" id="ARBA00001946"/>
    </source>
</evidence>
<keyword evidence="4" id="KW-0456">Lyase</keyword>
<keyword evidence="8" id="KW-1185">Reference proteome</keyword>
<dbReference type="GO" id="GO:0010333">
    <property type="term" value="F:terpene synthase activity"/>
    <property type="evidence" value="ECO:0007669"/>
    <property type="project" value="InterPro"/>
</dbReference>
<evidence type="ECO:0000256" key="3">
    <source>
        <dbReference type="ARBA" id="ARBA00022842"/>
    </source>
</evidence>
<evidence type="ECO:0000259" key="5">
    <source>
        <dbReference type="Pfam" id="PF01397"/>
    </source>
</evidence>
<dbReference type="AlphaFoldDB" id="A0AAN9I1P8"/>
<dbReference type="InterPro" id="IPR008930">
    <property type="entry name" value="Terpenoid_cyclase/PrenylTrfase"/>
</dbReference>